<dbReference type="STRING" id="1679170.AC625_15635"/>
<keyword evidence="4" id="KW-1185">Reference proteome</keyword>
<dbReference type="PRINTS" id="PR00080">
    <property type="entry name" value="SDRFAMILY"/>
</dbReference>
<name>A0A0K9GWX6_9BACI</name>
<dbReference type="Proteomes" id="UP000037146">
    <property type="component" value="Unassembled WGS sequence"/>
</dbReference>
<dbReference type="PANTHER" id="PTHR42760:SF5">
    <property type="entry name" value="2-DEHYDRO-3-DEOXY-D-GLUCONATE 5-DEHYDROGENASE"/>
    <property type="match status" value="1"/>
</dbReference>
<dbReference type="FunFam" id="3.40.50.720:FF:000084">
    <property type="entry name" value="Short-chain dehydrogenase reductase"/>
    <property type="match status" value="1"/>
</dbReference>
<dbReference type="NCBIfam" id="NF005559">
    <property type="entry name" value="PRK07231.1"/>
    <property type="match status" value="1"/>
</dbReference>
<dbReference type="AlphaFoldDB" id="A0A0K9GWX6"/>
<dbReference type="CDD" id="cd05347">
    <property type="entry name" value="Ga5DH-like_SDR_c"/>
    <property type="match status" value="1"/>
</dbReference>
<accession>A0A0K9GWX6</accession>
<comment type="similarity">
    <text evidence="1">Belongs to the short-chain dehydrogenases/reductases (SDR) family.</text>
</comment>
<dbReference type="GO" id="GO:0016616">
    <property type="term" value="F:oxidoreductase activity, acting on the CH-OH group of donors, NAD or NADP as acceptor"/>
    <property type="evidence" value="ECO:0007669"/>
    <property type="project" value="TreeGrafter"/>
</dbReference>
<reference evidence="4" key="1">
    <citation type="submission" date="2015-07" db="EMBL/GenBank/DDBJ databases">
        <title>Genome sequencing project for genomic taxonomy and phylogenomics of Bacillus-like bacteria.</title>
        <authorList>
            <person name="Liu B."/>
            <person name="Wang J."/>
            <person name="Zhu Y."/>
            <person name="Liu G."/>
            <person name="Chen Q."/>
            <person name="Chen Z."/>
            <person name="Lan J."/>
            <person name="Che J."/>
            <person name="Ge C."/>
            <person name="Shi H."/>
            <person name="Pan Z."/>
            <person name="Liu X."/>
        </authorList>
    </citation>
    <scope>NUCLEOTIDE SEQUENCE [LARGE SCALE GENOMIC DNA]</scope>
    <source>
        <strain evidence="4">FJAT-27997</strain>
    </source>
</reference>
<sequence>MFRLDGKVAAITGATRGIGRKMALSLAEAGATVALLQRNTSDDSVQKEIEALGQKSVIIPCDLGNQAQVKAAIPTVVKELGQIDILVNNAGIQRRSPSVSFSETDWDDVINVNLKCVWLLCQEAGKYMVPQGKGKIINMASLLSFQGGLTVPAYAAAKGGVAQLTKALSNEWAKENVNVNAIVPGYIATDMNEALLQDETRNRQILERIPAGRWGQAEDFMGSVVFLASDASNYIHGHLLVVDGGWMGR</sequence>
<evidence type="ECO:0000256" key="2">
    <source>
        <dbReference type="ARBA" id="ARBA00023002"/>
    </source>
</evidence>
<dbReference type="InterPro" id="IPR002347">
    <property type="entry name" value="SDR_fam"/>
</dbReference>
<dbReference type="PRINTS" id="PR00081">
    <property type="entry name" value="GDHRDH"/>
</dbReference>
<dbReference type="PROSITE" id="PS00061">
    <property type="entry name" value="ADH_SHORT"/>
    <property type="match status" value="1"/>
</dbReference>
<proteinExistence type="inferred from homology"/>
<dbReference type="SUPFAM" id="SSF51735">
    <property type="entry name" value="NAD(P)-binding Rossmann-fold domains"/>
    <property type="match status" value="1"/>
</dbReference>
<dbReference type="GO" id="GO:0008206">
    <property type="term" value="P:bile acid metabolic process"/>
    <property type="evidence" value="ECO:0007669"/>
    <property type="project" value="UniProtKB-ARBA"/>
</dbReference>
<comment type="caution">
    <text evidence="3">The sequence shown here is derived from an EMBL/GenBank/DDBJ whole genome shotgun (WGS) entry which is preliminary data.</text>
</comment>
<dbReference type="PATRIC" id="fig|1679170.3.peg.3560"/>
<dbReference type="OrthoDB" id="9803333at2"/>
<gene>
    <name evidence="3" type="ORF">AC625_15635</name>
</gene>
<evidence type="ECO:0000256" key="1">
    <source>
        <dbReference type="ARBA" id="ARBA00006484"/>
    </source>
</evidence>
<evidence type="ECO:0000313" key="4">
    <source>
        <dbReference type="Proteomes" id="UP000037146"/>
    </source>
</evidence>
<keyword evidence="2" id="KW-0560">Oxidoreductase</keyword>
<dbReference type="EMBL" id="LFZW01000001">
    <property type="protein sequence ID" value="KMY50772.1"/>
    <property type="molecule type" value="Genomic_DNA"/>
</dbReference>
<dbReference type="InterPro" id="IPR036291">
    <property type="entry name" value="NAD(P)-bd_dom_sf"/>
</dbReference>
<dbReference type="Pfam" id="PF13561">
    <property type="entry name" value="adh_short_C2"/>
    <property type="match status" value="1"/>
</dbReference>
<protein>
    <submittedName>
        <fullName evidence="3">3-ketoacyl-ACP reductase</fullName>
    </submittedName>
</protein>
<organism evidence="3 4">
    <name type="scientific">Peribacillus loiseleuriae</name>
    <dbReference type="NCBI Taxonomy" id="1679170"/>
    <lineage>
        <taxon>Bacteria</taxon>
        <taxon>Bacillati</taxon>
        <taxon>Bacillota</taxon>
        <taxon>Bacilli</taxon>
        <taxon>Bacillales</taxon>
        <taxon>Bacillaceae</taxon>
        <taxon>Peribacillus</taxon>
    </lineage>
</organism>
<dbReference type="PANTHER" id="PTHR42760">
    <property type="entry name" value="SHORT-CHAIN DEHYDROGENASES/REDUCTASES FAMILY MEMBER"/>
    <property type="match status" value="1"/>
</dbReference>
<evidence type="ECO:0000313" key="3">
    <source>
        <dbReference type="EMBL" id="KMY50772.1"/>
    </source>
</evidence>
<dbReference type="InterPro" id="IPR020904">
    <property type="entry name" value="Sc_DH/Rdtase_CS"/>
</dbReference>
<dbReference type="Gene3D" id="3.40.50.720">
    <property type="entry name" value="NAD(P)-binding Rossmann-like Domain"/>
    <property type="match status" value="1"/>
</dbReference>
<dbReference type="RefSeq" id="WP_049682124.1">
    <property type="nucleotide sequence ID" value="NZ_JBNNUY010000001.1"/>
</dbReference>